<protein>
    <submittedName>
        <fullName evidence="1">Uncharacterized protein</fullName>
    </submittedName>
</protein>
<organism evidence="1 2">
    <name type="scientific">Dactylosporangium cerinum</name>
    <dbReference type="NCBI Taxonomy" id="1434730"/>
    <lineage>
        <taxon>Bacteria</taxon>
        <taxon>Bacillati</taxon>
        <taxon>Actinomycetota</taxon>
        <taxon>Actinomycetes</taxon>
        <taxon>Micromonosporales</taxon>
        <taxon>Micromonosporaceae</taxon>
        <taxon>Dactylosporangium</taxon>
    </lineage>
</organism>
<gene>
    <name evidence="1" type="ORF">ACFPIJ_43175</name>
</gene>
<keyword evidence="2" id="KW-1185">Reference proteome</keyword>
<dbReference type="Proteomes" id="UP001595912">
    <property type="component" value="Unassembled WGS sequence"/>
</dbReference>
<dbReference type="EMBL" id="JBHSIU010000066">
    <property type="protein sequence ID" value="MFC5004617.1"/>
    <property type="molecule type" value="Genomic_DNA"/>
</dbReference>
<reference evidence="2" key="1">
    <citation type="journal article" date="2019" name="Int. J. Syst. Evol. Microbiol.">
        <title>The Global Catalogue of Microorganisms (GCM) 10K type strain sequencing project: providing services to taxonomists for standard genome sequencing and annotation.</title>
        <authorList>
            <consortium name="The Broad Institute Genomics Platform"/>
            <consortium name="The Broad Institute Genome Sequencing Center for Infectious Disease"/>
            <person name="Wu L."/>
            <person name="Ma J."/>
        </authorList>
    </citation>
    <scope>NUCLEOTIDE SEQUENCE [LARGE SCALE GENOMIC DNA]</scope>
    <source>
        <strain evidence="2">CGMCC 4.7152</strain>
    </source>
</reference>
<comment type="caution">
    <text evidence="1">The sequence shown here is derived from an EMBL/GenBank/DDBJ whole genome shotgun (WGS) entry which is preliminary data.</text>
</comment>
<evidence type="ECO:0000313" key="2">
    <source>
        <dbReference type="Proteomes" id="UP001595912"/>
    </source>
</evidence>
<name>A0ABV9W7C0_9ACTN</name>
<evidence type="ECO:0000313" key="1">
    <source>
        <dbReference type="EMBL" id="MFC5004617.1"/>
    </source>
</evidence>
<accession>A0ABV9W7C0</accession>
<sequence>MAVTWTPPPGYLMCEALQERAGRLPVRQQLVAALGAIQRCFPFFERSTTRFPARAAFRAAAEASLRFAWEQPGPLAERAPQIREQSRRLAVELRGFVPTGPEDRILDGDDSWITVTFGNLAEHLDLIGYPDPAAYTRATVGAAANLVSSWYATGEMLHDRDPALEGQTGSSGYLLELATLARHLEWLERRELTPALVDLVRQDSIRTGDTLLAIVDEWLPPEAT</sequence>
<proteinExistence type="predicted"/>
<dbReference type="RefSeq" id="WP_380124681.1">
    <property type="nucleotide sequence ID" value="NZ_JBHSIU010000066.1"/>
</dbReference>